<evidence type="ECO:0000313" key="4">
    <source>
        <dbReference type="Proteomes" id="UP001501627"/>
    </source>
</evidence>
<name>A0ABP7RLJ6_9BURK</name>
<dbReference type="Proteomes" id="UP001501627">
    <property type="component" value="Unassembled WGS sequence"/>
</dbReference>
<dbReference type="PROSITE" id="PS50056">
    <property type="entry name" value="TYR_PHOSPHATASE_2"/>
    <property type="match status" value="1"/>
</dbReference>
<evidence type="ECO:0000256" key="1">
    <source>
        <dbReference type="ARBA" id="ARBA00009580"/>
    </source>
</evidence>
<evidence type="ECO:0000259" key="2">
    <source>
        <dbReference type="PROSITE" id="PS50056"/>
    </source>
</evidence>
<dbReference type="PROSITE" id="PS00383">
    <property type="entry name" value="TYR_PHOSPHATASE_1"/>
    <property type="match status" value="1"/>
</dbReference>
<dbReference type="Pfam" id="PF13350">
    <property type="entry name" value="Y_phosphatase3"/>
    <property type="match status" value="1"/>
</dbReference>
<keyword evidence="4" id="KW-1185">Reference proteome</keyword>
<accession>A0ABP7RLJ6</accession>
<feature type="domain" description="Tyrosine specific protein phosphatases" evidence="2">
    <location>
        <begin position="129"/>
        <end position="198"/>
    </location>
</feature>
<proteinExistence type="inferred from homology"/>
<sequence length="250" mass="27644">MDDFSRTSRTLGLAGASNFRDLGGYLGDGARPLRWRRLFRSDHLAALTAHDLQVLAQLPLARAIDLRGVDESASQPYALPSVRQLALPIEPTVVQRAKAMAAAGQAMTAPIAQELMQDTYRAFVNDNTRQFAAFFDQLLTDDGPLVFHCTAGKDRTGFAAALVLLALGVSRETIMQDYLLTNALYRRPAIVQGTAPEEALRVIWQVQEDFLLAALDAVEHDHGGIERYLRQRLGVDAAARQRLAQLYLER</sequence>
<dbReference type="Gene3D" id="3.90.190.10">
    <property type="entry name" value="Protein tyrosine phosphatase superfamily"/>
    <property type="match status" value="1"/>
</dbReference>
<comment type="similarity">
    <text evidence="1">Belongs to the protein-tyrosine phosphatase family.</text>
</comment>
<gene>
    <name evidence="3" type="ORF">GCM10022279_23600</name>
</gene>
<organism evidence="3 4">
    <name type="scientific">Comamonas faecalis</name>
    <dbReference type="NCBI Taxonomy" id="1387849"/>
    <lineage>
        <taxon>Bacteria</taxon>
        <taxon>Pseudomonadati</taxon>
        <taxon>Pseudomonadota</taxon>
        <taxon>Betaproteobacteria</taxon>
        <taxon>Burkholderiales</taxon>
        <taxon>Comamonadaceae</taxon>
        <taxon>Comamonas</taxon>
    </lineage>
</organism>
<dbReference type="EMBL" id="BAABBP010000022">
    <property type="protein sequence ID" value="GAA3999177.1"/>
    <property type="molecule type" value="Genomic_DNA"/>
</dbReference>
<dbReference type="PANTHER" id="PTHR31126:SF1">
    <property type="entry name" value="TYROSINE SPECIFIC PROTEIN PHOSPHATASES DOMAIN-CONTAINING PROTEIN"/>
    <property type="match status" value="1"/>
</dbReference>
<dbReference type="InterPro" id="IPR000387">
    <property type="entry name" value="Tyr_Pase_dom"/>
</dbReference>
<dbReference type="PANTHER" id="PTHR31126">
    <property type="entry name" value="TYROSINE-PROTEIN PHOSPHATASE"/>
    <property type="match status" value="1"/>
</dbReference>
<reference evidence="4" key="1">
    <citation type="journal article" date="2019" name="Int. J. Syst. Evol. Microbiol.">
        <title>The Global Catalogue of Microorganisms (GCM) 10K type strain sequencing project: providing services to taxonomists for standard genome sequencing and annotation.</title>
        <authorList>
            <consortium name="The Broad Institute Genomics Platform"/>
            <consortium name="The Broad Institute Genome Sequencing Center for Infectious Disease"/>
            <person name="Wu L."/>
            <person name="Ma J."/>
        </authorList>
    </citation>
    <scope>NUCLEOTIDE SEQUENCE [LARGE SCALE GENOMIC DNA]</scope>
    <source>
        <strain evidence="4">JCM 17561</strain>
    </source>
</reference>
<dbReference type="RefSeq" id="WP_103044984.1">
    <property type="nucleotide sequence ID" value="NZ_BAABBP010000022.1"/>
</dbReference>
<comment type="caution">
    <text evidence="3">The sequence shown here is derived from an EMBL/GenBank/DDBJ whole genome shotgun (WGS) entry which is preliminary data.</text>
</comment>
<dbReference type="InterPro" id="IPR016130">
    <property type="entry name" value="Tyr_Pase_AS"/>
</dbReference>
<dbReference type="InterPro" id="IPR029021">
    <property type="entry name" value="Prot-tyrosine_phosphatase-like"/>
</dbReference>
<dbReference type="SUPFAM" id="SSF52799">
    <property type="entry name" value="(Phosphotyrosine protein) phosphatases II"/>
    <property type="match status" value="1"/>
</dbReference>
<dbReference type="InterPro" id="IPR026893">
    <property type="entry name" value="Tyr/Ser_Pase_IphP-type"/>
</dbReference>
<evidence type="ECO:0000313" key="3">
    <source>
        <dbReference type="EMBL" id="GAA3999177.1"/>
    </source>
</evidence>
<protein>
    <submittedName>
        <fullName evidence="3">Tyrosine-protein phosphatase</fullName>
    </submittedName>
</protein>